<evidence type="ECO:0000256" key="3">
    <source>
        <dbReference type="ARBA" id="ARBA00023180"/>
    </source>
</evidence>
<feature type="domain" description="Strictosidine synthase conserved region" evidence="6">
    <location>
        <begin position="286"/>
        <end position="372"/>
    </location>
</feature>
<feature type="compositionally biased region" description="Basic and acidic residues" evidence="4">
    <location>
        <begin position="567"/>
        <end position="597"/>
    </location>
</feature>
<feature type="transmembrane region" description="Helical" evidence="5">
    <location>
        <begin position="122"/>
        <end position="142"/>
    </location>
</feature>
<keyword evidence="8" id="KW-1185">Reference proteome</keyword>
<organism evidence="7 8">
    <name type="scientific">Chionoecetes opilio</name>
    <name type="common">Atlantic snow crab</name>
    <name type="synonym">Cancer opilio</name>
    <dbReference type="NCBI Taxonomy" id="41210"/>
    <lineage>
        <taxon>Eukaryota</taxon>
        <taxon>Metazoa</taxon>
        <taxon>Ecdysozoa</taxon>
        <taxon>Arthropoda</taxon>
        <taxon>Crustacea</taxon>
        <taxon>Multicrustacea</taxon>
        <taxon>Malacostraca</taxon>
        <taxon>Eumalacostraca</taxon>
        <taxon>Eucarida</taxon>
        <taxon>Decapoda</taxon>
        <taxon>Pleocyemata</taxon>
        <taxon>Brachyura</taxon>
        <taxon>Eubrachyura</taxon>
        <taxon>Majoidea</taxon>
        <taxon>Majidae</taxon>
        <taxon>Chionoecetes</taxon>
    </lineage>
</organism>
<keyword evidence="5" id="KW-0812">Transmembrane</keyword>
<evidence type="ECO:0000256" key="1">
    <source>
        <dbReference type="ARBA" id="ARBA00009191"/>
    </source>
</evidence>
<sequence length="597" mass="66585">MCVTGVDETVEHLMLECERYEYARTQMLEITCVGERRTQGFTDSICWVTPKSRSRSRSRRRRGRVPVLSRGCCLPLLDTCGRPVAGAGSDQCRVYLCSEAPVYSRQTGGEKMGLLRRLVWRVLRLLLDLSVLLVVFVLLPGVPPHVTFNAYESLPPALPLEGGLARNTKLNAIERILDGKISGPESIASRKEEEIFVSLHGGKILQLWGPRFDHLKIVTSIGPGCDGPWQEEVCGRPLGLRFGPDGRLLVADAYLGLFSVDVDTGEKEALFDITEEIDGAVARLADDLDVDKHGNIYWSDASTVSSLCGSLVEVLSDPSGRILKFNPKTGANTVLARNIHFANGVQLSPDQDFLLYSETFKFRVHRLWLKGPRAGKTDIFVDQLPGYPDNIRAREGDGYYISLVSIASERNRQVSSALGNLPLVRKLLLRLLMVTKLLIETVNRFYPSVFIEKLAYKTLHLESITDMNLRESNLSMVVEVDEDGRIVGSMQGDSGRIVHISETQKVGNNLFFGSPYNKYLGRLQLNPPTMEVSGKGVRMKVEDMGEVQESVSREADGDEPLEENEIERDHEKDAEVEPKAETKENEGQTLEHKIDEL</sequence>
<evidence type="ECO:0000256" key="2">
    <source>
        <dbReference type="ARBA" id="ARBA00022553"/>
    </source>
</evidence>
<name>A0A8J8WCS2_CHIOP</name>
<keyword evidence="3" id="KW-0325">Glycoprotein</keyword>
<dbReference type="Proteomes" id="UP000770661">
    <property type="component" value="Unassembled WGS sequence"/>
</dbReference>
<dbReference type="Pfam" id="PF20067">
    <property type="entry name" value="SSL_N"/>
    <property type="match status" value="1"/>
</dbReference>
<dbReference type="SUPFAM" id="SSF63829">
    <property type="entry name" value="Calcium-dependent phosphotriesterase"/>
    <property type="match status" value="1"/>
</dbReference>
<keyword evidence="2" id="KW-0597">Phosphoprotein</keyword>
<dbReference type="PANTHER" id="PTHR10426">
    <property type="entry name" value="STRICTOSIDINE SYNTHASE-RELATED"/>
    <property type="match status" value="1"/>
</dbReference>
<protein>
    <submittedName>
        <fullName evidence="7">Adipocyte plasma membrane-associated protein</fullName>
    </submittedName>
</protein>
<comment type="similarity">
    <text evidence="1">Belongs to the strictosidine synthase family.</text>
</comment>
<dbReference type="Gene3D" id="2.120.10.30">
    <property type="entry name" value="TolB, C-terminal domain"/>
    <property type="match status" value="1"/>
</dbReference>
<dbReference type="AlphaFoldDB" id="A0A8J8WCS2"/>
<comment type="caution">
    <text evidence="7">The sequence shown here is derived from an EMBL/GenBank/DDBJ whole genome shotgun (WGS) entry which is preliminary data.</text>
</comment>
<gene>
    <name evidence="7" type="primary">apmap</name>
    <name evidence="7" type="ORF">GWK47_027178</name>
</gene>
<reference evidence="7" key="1">
    <citation type="submission" date="2020-07" db="EMBL/GenBank/DDBJ databases">
        <title>The High-quality genome of the commercially important snow crab, Chionoecetes opilio.</title>
        <authorList>
            <person name="Jeong J.-H."/>
            <person name="Ryu S."/>
        </authorList>
    </citation>
    <scope>NUCLEOTIDE SEQUENCE</scope>
    <source>
        <strain evidence="7">MADBK_172401_WGS</strain>
        <tissue evidence="7">Digestive gland</tissue>
    </source>
</reference>
<dbReference type="Pfam" id="PF03088">
    <property type="entry name" value="Str_synth"/>
    <property type="match status" value="1"/>
</dbReference>
<proteinExistence type="inferred from homology"/>
<feature type="region of interest" description="Disordered" evidence="4">
    <location>
        <begin position="545"/>
        <end position="597"/>
    </location>
</feature>
<dbReference type="OrthoDB" id="5307922at2759"/>
<dbReference type="GO" id="GO:0016787">
    <property type="term" value="F:hydrolase activity"/>
    <property type="evidence" value="ECO:0007669"/>
    <property type="project" value="TreeGrafter"/>
</dbReference>
<dbReference type="PANTHER" id="PTHR10426:SF88">
    <property type="entry name" value="ADIPOCYTE PLASMA MEMBRANE-ASSOCIATED PROTEIN HEMOMUCIN-RELATED"/>
    <property type="match status" value="1"/>
</dbReference>
<evidence type="ECO:0000259" key="6">
    <source>
        <dbReference type="Pfam" id="PF03088"/>
    </source>
</evidence>
<dbReference type="InterPro" id="IPR011042">
    <property type="entry name" value="6-blade_b-propeller_TolB-like"/>
</dbReference>
<feature type="compositionally biased region" description="Acidic residues" evidence="4">
    <location>
        <begin position="556"/>
        <end position="566"/>
    </location>
</feature>
<accession>A0A8J8WCS2</accession>
<dbReference type="InterPro" id="IPR018119">
    <property type="entry name" value="Strictosidine_synth_cons-reg"/>
</dbReference>
<evidence type="ECO:0000313" key="8">
    <source>
        <dbReference type="Proteomes" id="UP000770661"/>
    </source>
</evidence>
<evidence type="ECO:0000256" key="5">
    <source>
        <dbReference type="SAM" id="Phobius"/>
    </source>
</evidence>
<keyword evidence="5" id="KW-0472">Membrane</keyword>
<evidence type="ECO:0000313" key="7">
    <source>
        <dbReference type="EMBL" id="KAG0694579.1"/>
    </source>
</evidence>
<evidence type="ECO:0000256" key="4">
    <source>
        <dbReference type="SAM" id="MobiDB-lite"/>
    </source>
</evidence>
<dbReference type="EMBL" id="JACEEZ010026129">
    <property type="protein sequence ID" value="KAG0694579.1"/>
    <property type="molecule type" value="Genomic_DNA"/>
</dbReference>
<dbReference type="GO" id="GO:0012505">
    <property type="term" value="C:endomembrane system"/>
    <property type="evidence" value="ECO:0007669"/>
    <property type="project" value="TreeGrafter"/>
</dbReference>
<keyword evidence="5" id="KW-1133">Transmembrane helix</keyword>